<evidence type="ECO:0000313" key="1">
    <source>
        <dbReference type="EMBL" id="ONH68560.1"/>
    </source>
</evidence>
<reference evidence="2" key="1">
    <citation type="journal article" date="2017" name="Genome Announc.">
        <title>Genome sequences of Cyberlindnera fabianii 65, Pichia kudriavzevii 129, and Saccharomyces cerevisiae 131 isolated from fermented masau fruits in Zimbabwe.</title>
        <authorList>
            <person name="van Rijswijck I.M.H."/>
            <person name="Derks M.F.L."/>
            <person name="Abee T."/>
            <person name="de Ridder D."/>
            <person name="Smid E.J."/>
        </authorList>
    </citation>
    <scope>NUCLEOTIDE SEQUENCE [LARGE SCALE GENOMIC DNA]</scope>
    <source>
        <strain evidence="2">65</strain>
    </source>
</reference>
<dbReference type="VEuPathDB" id="FungiDB:BON22_1429"/>
<organism evidence="1 2">
    <name type="scientific">Cyberlindnera fabianii</name>
    <name type="common">Yeast</name>
    <name type="synonym">Hansenula fabianii</name>
    <dbReference type="NCBI Taxonomy" id="36022"/>
    <lineage>
        <taxon>Eukaryota</taxon>
        <taxon>Fungi</taxon>
        <taxon>Dikarya</taxon>
        <taxon>Ascomycota</taxon>
        <taxon>Saccharomycotina</taxon>
        <taxon>Saccharomycetes</taxon>
        <taxon>Phaffomycetales</taxon>
        <taxon>Phaffomycetaceae</taxon>
        <taxon>Cyberlindnera</taxon>
    </lineage>
</organism>
<dbReference type="AlphaFoldDB" id="A0A1V2L9Y0"/>
<comment type="caution">
    <text evidence="1">The sequence shown here is derived from an EMBL/GenBank/DDBJ whole genome shotgun (WGS) entry which is preliminary data.</text>
</comment>
<proteinExistence type="predicted"/>
<dbReference type="EMBL" id="MPUK01000002">
    <property type="protein sequence ID" value="ONH68560.1"/>
    <property type="molecule type" value="Genomic_DNA"/>
</dbReference>
<protein>
    <submittedName>
        <fullName evidence="1">Uncharacterized protein</fullName>
    </submittedName>
</protein>
<evidence type="ECO:0000313" key="2">
    <source>
        <dbReference type="Proteomes" id="UP000189513"/>
    </source>
</evidence>
<accession>A0A1V2L9Y0</accession>
<dbReference type="Proteomes" id="UP000189513">
    <property type="component" value="Unassembled WGS sequence"/>
</dbReference>
<name>A0A1V2L9Y0_CYBFA</name>
<dbReference type="OMA" id="EYMIERC"/>
<gene>
    <name evidence="1" type="ORF">BON22_1429</name>
</gene>
<sequence>MTTTPTTTTDPTLQLAGSLSTVSLTGQDKTQVNDAQILVSKGSGRVKVRKGQTEEEFQEQKREFQEAGPVLNTLTWLEENDLNDIDPTKKSDRLKLENLAQRLYYKREYSECLKVAELGLELFKDIPKKRIQNEWDELVYLQEKCSLRLI</sequence>
<keyword evidence="2" id="KW-1185">Reference proteome</keyword>